<gene>
    <name evidence="1" type="ORF">AVDCRST_MAG02-1266</name>
</gene>
<name>A0A6J4R2P4_9ACTN</name>
<protein>
    <submittedName>
        <fullName evidence="1">Uncharacterized protein</fullName>
    </submittedName>
</protein>
<sequence length="74" mass="8256">MTSEEAFVGARVRVCEDHRSAHWRGEEGTVRARWGDPQYVAVDVLLDDGISQLFWHHELRHAGDGDQNGNGSAP</sequence>
<reference evidence="1" key="1">
    <citation type="submission" date="2020-02" db="EMBL/GenBank/DDBJ databases">
        <authorList>
            <person name="Meier V. D."/>
        </authorList>
    </citation>
    <scope>NUCLEOTIDE SEQUENCE</scope>
    <source>
        <strain evidence="1">AVDCRST_MAG02</strain>
    </source>
</reference>
<organism evidence="1">
    <name type="scientific">uncultured Rubrobacteraceae bacterium</name>
    <dbReference type="NCBI Taxonomy" id="349277"/>
    <lineage>
        <taxon>Bacteria</taxon>
        <taxon>Bacillati</taxon>
        <taxon>Actinomycetota</taxon>
        <taxon>Rubrobacteria</taxon>
        <taxon>Rubrobacterales</taxon>
        <taxon>Rubrobacteraceae</taxon>
        <taxon>environmental samples</taxon>
    </lineage>
</organism>
<evidence type="ECO:0000313" key="1">
    <source>
        <dbReference type="EMBL" id="CAA9453793.1"/>
    </source>
</evidence>
<dbReference type="EMBL" id="CADCVH010000040">
    <property type="protein sequence ID" value="CAA9453793.1"/>
    <property type="molecule type" value="Genomic_DNA"/>
</dbReference>
<proteinExistence type="predicted"/>
<dbReference type="AlphaFoldDB" id="A0A6J4R2P4"/>
<accession>A0A6J4R2P4</accession>